<organism evidence="1 2">
    <name type="scientific">Vespula squamosa</name>
    <name type="common">Southern yellow jacket</name>
    <name type="synonym">Wasp</name>
    <dbReference type="NCBI Taxonomy" id="30214"/>
    <lineage>
        <taxon>Eukaryota</taxon>
        <taxon>Metazoa</taxon>
        <taxon>Ecdysozoa</taxon>
        <taxon>Arthropoda</taxon>
        <taxon>Hexapoda</taxon>
        <taxon>Insecta</taxon>
        <taxon>Pterygota</taxon>
        <taxon>Neoptera</taxon>
        <taxon>Endopterygota</taxon>
        <taxon>Hymenoptera</taxon>
        <taxon>Apocrita</taxon>
        <taxon>Aculeata</taxon>
        <taxon>Vespoidea</taxon>
        <taxon>Vespidae</taxon>
        <taxon>Vespinae</taxon>
        <taxon>Vespula</taxon>
    </lineage>
</organism>
<evidence type="ECO:0000313" key="1">
    <source>
        <dbReference type="EMBL" id="KAL2735548.1"/>
    </source>
</evidence>
<reference evidence="1 2" key="1">
    <citation type="journal article" date="2024" name="Ann. Entomol. Soc. Am.">
        <title>Genomic analyses of the southern and eastern yellowjacket wasps (Hymenoptera: Vespidae) reveal evolutionary signatures of social life.</title>
        <authorList>
            <person name="Catto M.A."/>
            <person name="Caine P.B."/>
            <person name="Orr S.E."/>
            <person name="Hunt B.G."/>
            <person name="Goodisman M.A.D."/>
        </authorList>
    </citation>
    <scope>NUCLEOTIDE SEQUENCE [LARGE SCALE GENOMIC DNA]</scope>
    <source>
        <strain evidence="1">233</strain>
        <tissue evidence="1">Head and thorax</tissue>
    </source>
</reference>
<protein>
    <submittedName>
        <fullName evidence="1">Uncharacterized protein</fullName>
    </submittedName>
</protein>
<sequence length="120" mass="14291">MDVAHRYIKHFQYESYDASDASDVAKELTIDHKTVANHMKHVGYKKSTEYLCYMVIQLSKIIPSASFDKKKFWDRPLETDNYKRRLLNVTFSSVSNIMYHRYVHRIMQFSVARFVEEKAC</sequence>
<dbReference type="EMBL" id="JAUDFV010000064">
    <property type="protein sequence ID" value="KAL2735548.1"/>
    <property type="molecule type" value="Genomic_DNA"/>
</dbReference>
<dbReference type="AlphaFoldDB" id="A0ABD2BS00"/>
<gene>
    <name evidence="1" type="ORF">V1478_003188</name>
</gene>
<feature type="non-terminal residue" evidence="1">
    <location>
        <position position="120"/>
    </location>
</feature>
<proteinExistence type="predicted"/>
<name>A0ABD2BS00_VESSQ</name>
<evidence type="ECO:0000313" key="2">
    <source>
        <dbReference type="Proteomes" id="UP001607302"/>
    </source>
</evidence>
<dbReference type="Proteomes" id="UP001607302">
    <property type="component" value="Unassembled WGS sequence"/>
</dbReference>
<keyword evidence="2" id="KW-1185">Reference proteome</keyword>
<comment type="caution">
    <text evidence="1">The sequence shown here is derived from an EMBL/GenBank/DDBJ whole genome shotgun (WGS) entry which is preliminary data.</text>
</comment>
<accession>A0ABD2BS00</accession>